<dbReference type="InterPro" id="IPR029048">
    <property type="entry name" value="HSP70_C_sf"/>
</dbReference>
<evidence type="ECO:0000313" key="5">
    <source>
        <dbReference type="Proteomes" id="UP001470230"/>
    </source>
</evidence>
<dbReference type="InterPro" id="IPR013126">
    <property type="entry name" value="Hsp_70_fam"/>
</dbReference>
<keyword evidence="2" id="KW-0067">ATP-binding</keyword>
<name>A0ABR2LB16_9EUKA</name>
<gene>
    <name evidence="4" type="ORF">M9Y10_002877</name>
</gene>
<organism evidence="4 5">
    <name type="scientific">Tritrichomonas musculus</name>
    <dbReference type="NCBI Taxonomy" id="1915356"/>
    <lineage>
        <taxon>Eukaryota</taxon>
        <taxon>Metamonada</taxon>
        <taxon>Parabasalia</taxon>
        <taxon>Tritrichomonadida</taxon>
        <taxon>Tritrichomonadidae</taxon>
        <taxon>Tritrichomonas</taxon>
    </lineage>
</organism>
<dbReference type="Pfam" id="PF00012">
    <property type="entry name" value="HSP70"/>
    <property type="match status" value="1"/>
</dbReference>
<dbReference type="EMBL" id="JAPFFF010000001">
    <property type="protein sequence ID" value="KAK8900550.1"/>
    <property type="molecule type" value="Genomic_DNA"/>
</dbReference>
<keyword evidence="3" id="KW-0175">Coiled coil</keyword>
<evidence type="ECO:0000256" key="2">
    <source>
        <dbReference type="ARBA" id="ARBA00022840"/>
    </source>
</evidence>
<dbReference type="SUPFAM" id="SSF100934">
    <property type="entry name" value="Heat shock protein 70kD (HSP70), C-terminal subdomain"/>
    <property type="match status" value="1"/>
</dbReference>
<feature type="coiled-coil region" evidence="3">
    <location>
        <begin position="508"/>
        <end position="542"/>
    </location>
</feature>
<evidence type="ECO:0008006" key="6">
    <source>
        <dbReference type="Google" id="ProtNLM"/>
    </source>
</evidence>
<dbReference type="InterPro" id="IPR043129">
    <property type="entry name" value="ATPase_NBD"/>
</dbReference>
<dbReference type="PANTHER" id="PTHR45639:SF4">
    <property type="entry name" value="HSC70CB, ISOFORM G"/>
    <property type="match status" value="1"/>
</dbReference>
<dbReference type="Proteomes" id="UP001470230">
    <property type="component" value="Unassembled WGS sequence"/>
</dbReference>
<evidence type="ECO:0000256" key="3">
    <source>
        <dbReference type="SAM" id="Coils"/>
    </source>
</evidence>
<accession>A0ABR2LB16</accession>
<keyword evidence="5" id="KW-1185">Reference proteome</keyword>
<dbReference type="PANTHER" id="PTHR45639">
    <property type="entry name" value="HSC70CB, ISOFORM G-RELATED"/>
    <property type="match status" value="1"/>
</dbReference>
<dbReference type="SUPFAM" id="SSF53067">
    <property type="entry name" value="Actin-like ATPase domain"/>
    <property type="match status" value="2"/>
</dbReference>
<reference evidence="4 5" key="1">
    <citation type="submission" date="2024-04" db="EMBL/GenBank/DDBJ databases">
        <title>Tritrichomonas musculus Genome.</title>
        <authorList>
            <person name="Alves-Ferreira E."/>
            <person name="Grigg M."/>
            <person name="Lorenzi H."/>
            <person name="Galac M."/>
        </authorList>
    </citation>
    <scope>NUCLEOTIDE SEQUENCE [LARGE SCALE GENOMIC DNA]</scope>
    <source>
        <strain evidence="4 5">EAF2021</strain>
    </source>
</reference>
<dbReference type="Gene3D" id="1.20.1270.10">
    <property type="match status" value="1"/>
</dbReference>
<evidence type="ECO:0000256" key="1">
    <source>
        <dbReference type="ARBA" id="ARBA00022741"/>
    </source>
</evidence>
<protein>
    <recommendedName>
        <fullName evidence="6">DnaK protein</fullName>
    </recommendedName>
</protein>
<dbReference type="Gene3D" id="3.90.640.10">
    <property type="entry name" value="Actin, Chain A, domain 4"/>
    <property type="match status" value="1"/>
</dbReference>
<evidence type="ECO:0000313" key="4">
    <source>
        <dbReference type="EMBL" id="KAK8900550.1"/>
    </source>
</evidence>
<comment type="caution">
    <text evidence="4">The sequence shown here is derived from an EMBL/GenBank/DDBJ whole genome shotgun (WGS) entry which is preliminary data.</text>
</comment>
<keyword evidence="1" id="KW-0547">Nucleotide-binding</keyword>
<dbReference type="PRINTS" id="PR00301">
    <property type="entry name" value="HEATSHOCK70"/>
</dbReference>
<dbReference type="Gene3D" id="3.30.30.30">
    <property type="match status" value="1"/>
</dbReference>
<proteinExistence type="predicted"/>
<sequence>MIYSAGVDLGNSNCVIAIPKGDAAQVVLNQSSNYLTPTMVTYSNERRYAGELSLHNQMQYPQSTITDLKKLINLKYDSHEREELSNSLPFKYLVKLEDGKVGIKVIYQEKECILRPEQCIAYLFKELKSYVKAEECENFVITINPQWSENQRRAIINSCRIANIKCSCLLNAPTAAAITYIMQHRQRLPKPNQKSVYVAFVDIGGSGMTVSISEVKQQSVQMKAITFTEKVSGSLLTQLFENYLIQKVKEKYHINPSENPRDMLRFKIAVEKAKKILSVNSNCQFEVHSIMNVDISFVVTRKEFNDQFNDVRALLEGQVKETLQLAKVKKEDIFELQLLGGTTRVVSIQNELKRIFDKKPKQSLNLDECFALGCAHMAACLSPKMRLPIIVKDISIHSLIVRWGENNEMIIFKKFVEIPAIQTIKIDITKSLEVKFFNEDDQIALKCLINTELDEKIKVSLCVQLNQSGTTDIVNCFYQKDGKAVKLHVLISDETGINDDLLKDCIRIENEMDKNDAIQKSIDVAKNDLEAQLLSINNLAEKNLYEFIDPSNVNEVKEKITQIQLWFEEKEFDRMPLEDYQSRTNELKDIMLPAVKRMEYYRNSIDSLVALKNRAVELQNKYTNKVDPKILAHLTKFIQKIDDVQNTMKYKDVNFSIEKNKSALNILAKNFESMSQKK</sequence>
<dbReference type="Gene3D" id="3.30.420.40">
    <property type="match status" value="2"/>
</dbReference>